<dbReference type="OrthoDB" id="7171911at2759"/>
<keyword evidence="3" id="KW-1185">Reference proteome</keyword>
<proteinExistence type="predicted"/>
<dbReference type="EMBL" id="BGZK01000326">
    <property type="protein sequence ID" value="GBP36963.1"/>
    <property type="molecule type" value="Genomic_DNA"/>
</dbReference>
<evidence type="ECO:0000313" key="2">
    <source>
        <dbReference type="EMBL" id="GBP36963.1"/>
    </source>
</evidence>
<evidence type="ECO:0000256" key="1">
    <source>
        <dbReference type="SAM" id="MobiDB-lite"/>
    </source>
</evidence>
<feature type="region of interest" description="Disordered" evidence="1">
    <location>
        <begin position="202"/>
        <end position="230"/>
    </location>
</feature>
<dbReference type="AlphaFoldDB" id="A0A4C1VED0"/>
<feature type="region of interest" description="Disordered" evidence="1">
    <location>
        <begin position="27"/>
        <end position="46"/>
    </location>
</feature>
<organism evidence="2 3">
    <name type="scientific">Eumeta variegata</name>
    <name type="common">Bagworm moth</name>
    <name type="synonym">Eumeta japonica</name>
    <dbReference type="NCBI Taxonomy" id="151549"/>
    <lineage>
        <taxon>Eukaryota</taxon>
        <taxon>Metazoa</taxon>
        <taxon>Ecdysozoa</taxon>
        <taxon>Arthropoda</taxon>
        <taxon>Hexapoda</taxon>
        <taxon>Insecta</taxon>
        <taxon>Pterygota</taxon>
        <taxon>Neoptera</taxon>
        <taxon>Endopterygota</taxon>
        <taxon>Lepidoptera</taxon>
        <taxon>Glossata</taxon>
        <taxon>Ditrysia</taxon>
        <taxon>Tineoidea</taxon>
        <taxon>Psychidae</taxon>
        <taxon>Oiketicinae</taxon>
        <taxon>Eumeta</taxon>
    </lineage>
</organism>
<name>A0A4C1VED0_EUMVA</name>
<protein>
    <submittedName>
        <fullName evidence="2">Uncharacterized protein</fullName>
    </submittedName>
</protein>
<sequence>MVSLAGPIEADDRRVSVLDAPVVEETVETASTASRPAKSKKRAPWKGKTEFSHPWLLKNLKGHPGTVLHMDFSANGKFLAATCEGKKEAVKLIYYHEEGRIGAEPVEEAPPARDLVSAFLSLSATPLLCVIWRSAGRCRDVTPHPLGDTLTVPLRAALLRLLPQSSVRSDISKPIPEANPFLPPDKTQLCIKCRYGRTARSALGRGEASTRHRPRPPAPRGARIMPKYTN</sequence>
<evidence type="ECO:0000313" key="3">
    <source>
        <dbReference type="Proteomes" id="UP000299102"/>
    </source>
</evidence>
<comment type="caution">
    <text evidence="2">The sequence shown here is derived from an EMBL/GenBank/DDBJ whole genome shotgun (WGS) entry which is preliminary data.</text>
</comment>
<dbReference type="Proteomes" id="UP000299102">
    <property type="component" value="Unassembled WGS sequence"/>
</dbReference>
<accession>A0A4C1VED0</accession>
<feature type="compositionally biased region" description="Low complexity" evidence="1">
    <location>
        <begin position="220"/>
        <end position="230"/>
    </location>
</feature>
<dbReference type="STRING" id="151549.A0A4C1VED0"/>
<gene>
    <name evidence="2" type="ORF">EVAR_96956_1</name>
</gene>
<reference evidence="2 3" key="1">
    <citation type="journal article" date="2019" name="Commun. Biol.">
        <title>The bagworm genome reveals a unique fibroin gene that provides high tensile strength.</title>
        <authorList>
            <person name="Kono N."/>
            <person name="Nakamura H."/>
            <person name="Ohtoshi R."/>
            <person name="Tomita M."/>
            <person name="Numata K."/>
            <person name="Arakawa K."/>
        </authorList>
    </citation>
    <scope>NUCLEOTIDE SEQUENCE [LARGE SCALE GENOMIC DNA]</scope>
</reference>